<dbReference type="InterPro" id="IPR014710">
    <property type="entry name" value="RmlC-like_jellyroll"/>
</dbReference>
<dbReference type="EMBL" id="AKHW03005996">
    <property type="protein sequence ID" value="KYO24902.1"/>
    <property type="molecule type" value="Genomic_DNA"/>
</dbReference>
<dbReference type="PANTHER" id="PTHR23011:SF28">
    <property type="entry name" value="CYCLIC NUCLEOTIDE-BINDING DOMAIN CONTAINING PROTEIN"/>
    <property type="match status" value="1"/>
</dbReference>
<dbReference type="SUPFAM" id="SSF51206">
    <property type="entry name" value="cAMP-binding domain-like"/>
    <property type="match status" value="2"/>
</dbReference>
<organism evidence="2 3">
    <name type="scientific">Alligator mississippiensis</name>
    <name type="common">American alligator</name>
    <dbReference type="NCBI Taxonomy" id="8496"/>
    <lineage>
        <taxon>Eukaryota</taxon>
        <taxon>Metazoa</taxon>
        <taxon>Chordata</taxon>
        <taxon>Craniata</taxon>
        <taxon>Vertebrata</taxon>
        <taxon>Euteleostomi</taxon>
        <taxon>Archelosauria</taxon>
        <taxon>Archosauria</taxon>
        <taxon>Crocodylia</taxon>
        <taxon>Alligatoridae</taxon>
        <taxon>Alligatorinae</taxon>
        <taxon>Alligator</taxon>
    </lineage>
</organism>
<name>A0A151MK50_ALLMI</name>
<protein>
    <recommendedName>
        <fullName evidence="1">Cyclic nucleotide-binding domain-containing protein</fullName>
    </recommendedName>
</protein>
<feature type="domain" description="Cyclic nucleotide-binding" evidence="1">
    <location>
        <begin position="288"/>
        <end position="392"/>
    </location>
</feature>
<dbReference type="Proteomes" id="UP000050525">
    <property type="component" value="Unassembled WGS sequence"/>
</dbReference>
<dbReference type="AlphaFoldDB" id="A0A151MK50"/>
<dbReference type="PANTHER" id="PTHR23011">
    <property type="entry name" value="CYCLIC NUCLEOTIDE-BINDING DOMAIN CONTAINING PROTEIN"/>
    <property type="match status" value="1"/>
</dbReference>
<evidence type="ECO:0000313" key="2">
    <source>
        <dbReference type="EMBL" id="KYO24902.1"/>
    </source>
</evidence>
<dbReference type="InterPro" id="IPR000595">
    <property type="entry name" value="cNMP-bd_dom"/>
</dbReference>
<dbReference type="Gene3D" id="2.60.120.10">
    <property type="entry name" value="Jelly Rolls"/>
    <property type="match status" value="2"/>
</dbReference>
<dbReference type="PROSITE" id="PS50042">
    <property type="entry name" value="CNMP_BINDING_3"/>
    <property type="match status" value="2"/>
</dbReference>
<feature type="domain" description="Cyclic nucleotide-binding" evidence="1">
    <location>
        <begin position="434"/>
        <end position="531"/>
    </location>
</feature>
<dbReference type="STRING" id="8496.A0A151MK50"/>
<accession>A0A151MK50</accession>
<gene>
    <name evidence="2" type="ORF">Y1Q_0023772</name>
</gene>
<dbReference type="Pfam" id="PF00027">
    <property type="entry name" value="cNMP_binding"/>
    <property type="match status" value="1"/>
</dbReference>
<dbReference type="InterPro" id="IPR018490">
    <property type="entry name" value="cNMP-bd_dom_sf"/>
</dbReference>
<comment type="caution">
    <text evidence="2">The sequence shown here is derived from an EMBL/GenBank/DDBJ whole genome shotgun (WGS) entry which is preliminary data.</text>
</comment>
<evidence type="ECO:0000259" key="1">
    <source>
        <dbReference type="PROSITE" id="PS50042"/>
    </source>
</evidence>
<keyword evidence="3" id="KW-1185">Reference proteome</keyword>
<proteinExistence type="predicted"/>
<evidence type="ECO:0000313" key="3">
    <source>
        <dbReference type="Proteomes" id="UP000050525"/>
    </source>
</evidence>
<reference evidence="2 3" key="1">
    <citation type="journal article" date="2012" name="Genome Biol.">
        <title>Sequencing three crocodilian genomes to illuminate the evolution of archosaurs and amniotes.</title>
        <authorList>
            <person name="St John J.A."/>
            <person name="Braun E.L."/>
            <person name="Isberg S.R."/>
            <person name="Miles L.G."/>
            <person name="Chong A.Y."/>
            <person name="Gongora J."/>
            <person name="Dalzell P."/>
            <person name="Moran C."/>
            <person name="Bed'hom B."/>
            <person name="Abzhanov A."/>
            <person name="Burgess S.C."/>
            <person name="Cooksey A.M."/>
            <person name="Castoe T.A."/>
            <person name="Crawford N.G."/>
            <person name="Densmore L.D."/>
            <person name="Drew J.C."/>
            <person name="Edwards S.V."/>
            <person name="Faircloth B.C."/>
            <person name="Fujita M.K."/>
            <person name="Greenwold M.J."/>
            <person name="Hoffmann F.G."/>
            <person name="Howard J.M."/>
            <person name="Iguchi T."/>
            <person name="Janes D.E."/>
            <person name="Khan S.Y."/>
            <person name="Kohno S."/>
            <person name="de Koning A.J."/>
            <person name="Lance S.L."/>
            <person name="McCarthy F.M."/>
            <person name="McCormack J.E."/>
            <person name="Merchant M.E."/>
            <person name="Peterson D.G."/>
            <person name="Pollock D.D."/>
            <person name="Pourmand N."/>
            <person name="Raney B.J."/>
            <person name="Roessler K.A."/>
            <person name="Sanford J.R."/>
            <person name="Sawyer R.H."/>
            <person name="Schmidt C.J."/>
            <person name="Triplett E.W."/>
            <person name="Tuberville T.D."/>
            <person name="Venegas-Anaya M."/>
            <person name="Howard J.T."/>
            <person name="Jarvis E.D."/>
            <person name="Guillette L.J.Jr."/>
            <person name="Glenn T.C."/>
            <person name="Green R.E."/>
            <person name="Ray D.A."/>
        </authorList>
    </citation>
    <scope>NUCLEOTIDE SEQUENCE [LARGE SCALE GENOMIC DNA]</scope>
    <source>
        <strain evidence="2">KSC_2009_1</strain>
    </source>
</reference>
<sequence>MVFSSEPYRVCERWQRFQLLAGRAQRVCIAVSRSGWMMQEGRGALSVLSKRIQHKFLFSSSEMLLDQEKRKASIIASLQALGQDSAKGRKSKNSRRKMISDLSPSLCHCLPPGKLMPGSNFSDEVHWKGNLPTGPSALGIWKLTNLGKKPHIPKGRGYSTWTPSQSLQHILSPPLGHQAKERPSRFTSDLLFRFKKAAKCIVMLCSLYKEHHLRANLSYGIERVRRLQPSSSHMEQSQEEILFDVTLFRAKKPARISQRAICILHRCPQERSEKDISYIRITLQPVKAFGNYSTRIQKEVAKVAWYSRYESCQVMIQQGYPPHSFYICLSGSATVIRKNHDNGQLKPAWFFSQGDAFGDQEIINGDPWQGTVIIQEPAEFLCIDQEDFIRIFLSDARKVLGDPEQLLFLRSLRCFEGWPVHLLEGNPGKYIVCHYRRGSVVLRNSNVTKWIYIVKAGSCSVLKVFKDDLPTAGVMQAGAGRSSMVTPMIIAVDTLLQGSVFGLLDFLFEDQPDLCVVSNGAECLKISKKFFLHHASKDLLERLRKEEHSYPSEAKLKEQLQRVVRWQVFRKSALANTIQGIELKRMSTTVTNNQNTNPR</sequence>
<dbReference type="CDD" id="cd00038">
    <property type="entry name" value="CAP_ED"/>
    <property type="match status" value="1"/>
</dbReference>